<comment type="caution">
    <text evidence="1">The sequence shown here is derived from an EMBL/GenBank/DDBJ whole genome shotgun (WGS) entry which is preliminary data.</text>
</comment>
<accession>A0ACB9BE11</accession>
<dbReference type="Proteomes" id="UP001055879">
    <property type="component" value="Linkage Group LG06"/>
</dbReference>
<evidence type="ECO:0000313" key="1">
    <source>
        <dbReference type="EMBL" id="KAI3720016.1"/>
    </source>
</evidence>
<evidence type="ECO:0000313" key="2">
    <source>
        <dbReference type="Proteomes" id="UP001055879"/>
    </source>
</evidence>
<organism evidence="1 2">
    <name type="scientific">Arctium lappa</name>
    <name type="common">Greater burdock</name>
    <name type="synonym">Lappa major</name>
    <dbReference type="NCBI Taxonomy" id="4217"/>
    <lineage>
        <taxon>Eukaryota</taxon>
        <taxon>Viridiplantae</taxon>
        <taxon>Streptophyta</taxon>
        <taxon>Embryophyta</taxon>
        <taxon>Tracheophyta</taxon>
        <taxon>Spermatophyta</taxon>
        <taxon>Magnoliopsida</taxon>
        <taxon>eudicotyledons</taxon>
        <taxon>Gunneridae</taxon>
        <taxon>Pentapetalae</taxon>
        <taxon>asterids</taxon>
        <taxon>campanulids</taxon>
        <taxon>Asterales</taxon>
        <taxon>Asteraceae</taxon>
        <taxon>Carduoideae</taxon>
        <taxon>Cardueae</taxon>
        <taxon>Arctiinae</taxon>
        <taxon>Arctium</taxon>
    </lineage>
</organism>
<reference evidence="2" key="1">
    <citation type="journal article" date="2022" name="Mol. Ecol. Resour.">
        <title>The genomes of chicory, endive, great burdock and yacon provide insights into Asteraceae palaeo-polyploidization history and plant inulin production.</title>
        <authorList>
            <person name="Fan W."/>
            <person name="Wang S."/>
            <person name="Wang H."/>
            <person name="Wang A."/>
            <person name="Jiang F."/>
            <person name="Liu H."/>
            <person name="Zhao H."/>
            <person name="Xu D."/>
            <person name="Zhang Y."/>
        </authorList>
    </citation>
    <scope>NUCLEOTIDE SEQUENCE [LARGE SCALE GENOMIC DNA]</scope>
    <source>
        <strain evidence="2">cv. Niubang</strain>
    </source>
</reference>
<gene>
    <name evidence="1" type="ORF">L6452_20923</name>
</gene>
<proteinExistence type="predicted"/>
<name>A0ACB9BE11_ARCLA</name>
<keyword evidence="2" id="KW-1185">Reference proteome</keyword>
<dbReference type="EMBL" id="CM042052">
    <property type="protein sequence ID" value="KAI3720016.1"/>
    <property type="molecule type" value="Genomic_DNA"/>
</dbReference>
<reference evidence="1 2" key="2">
    <citation type="journal article" date="2022" name="Mol. Ecol. Resour.">
        <title>The genomes of chicory, endive, great burdock and yacon provide insights into Asteraceae paleo-polyploidization history and plant inulin production.</title>
        <authorList>
            <person name="Fan W."/>
            <person name="Wang S."/>
            <person name="Wang H."/>
            <person name="Wang A."/>
            <person name="Jiang F."/>
            <person name="Liu H."/>
            <person name="Zhao H."/>
            <person name="Xu D."/>
            <person name="Zhang Y."/>
        </authorList>
    </citation>
    <scope>NUCLEOTIDE SEQUENCE [LARGE SCALE GENOMIC DNA]</scope>
    <source>
        <strain evidence="2">cv. Niubang</strain>
    </source>
</reference>
<protein>
    <submittedName>
        <fullName evidence="1">Uncharacterized protein</fullName>
    </submittedName>
</protein>
<sequence>MLIHQGKVLKDGTTLEENKVSENSFIVIMLSKSKSPSAEASTAAAAPKEPQTSAPPPATPVPATPQPPATVTPPASVPLSTPASDPSSVVNAPSENVYGQAASHLVAGNNLEGAIQQILDMGGGTWDRDTVIRALRAAFNNPERAVEYLYSGIPEAAELPPVAGAPPVPGVQAVNPPIHPPQATQPAAAPPSGPNANPLNLFPQGLPEMGANAPAGAGGNLDFLRNSQQFQAFRAMVQANPQILQPMLQELGKQNPQLVRLIQEHQADFLRLINEPVEGGENVLGQLASGMPQAVTVTPEEREAIERLEAMGFDRALVLEVFFACNKNEELAANYLLDHMHEFED</sequence>